<dbReference type="EMBL" id="KZ613790">
    <property type="protein sequence ID" value="PMD60342.1"/>
    <property type="molecule type" value="Genomic_DNA"/>
</dbReference>
<evidence type="ECO:0000313" key="1">
    <source>
        <dbReference type="EMBL" id="PMD60342.1"/>
    </source>
</evidence>
<dbReference type="GeneID" id="36580520"/>
<sequence length="204" mass="22498">MLSCELSPHISTVQRQCVPHAIYQTHDRLVLYEVETVTPTLTDITVRPPPITTTTAIIIIKTVTVSASATSTTFLYPSPIKRAEKQIEAQVPSTLPLPICTLDSQQRLLLLHHSPARPILPDLNREHGNDDCACHDDAPTCLGGNVYVYHCYEHNNPNPHHCSSKLLPYTRLHPACQFLSNVAWRLPQGGPLDASTTVGTLVDV</sequence>
<protein>
    <submittedName>
        <fullName evidence="1">Uncharacterized protein</fullName>
    </submittedName>
</protein>
<accession>A0A2J6TBK1</accession>
<name>A0A2J6TBK1_9HELO</name>
<dbReference type="RefSeq" id="XP_024737246.1">
    <property type="nucleotide sequence ID" value="XM_024872439.1"/>
</dbReference>
<dbReference type="AlphaFoldDB" id="A0A2J6TBK1"/>
<dbReference type="InParanoid" id="A0A2J6TBK1"/>
<proteinExistence type="predicted"/>
<gene>
    <name evidence="1" type="ORF">K444DRAFT_391211</name>
</gene>
<organism evidence="1 2">
    <name type="scientific">Hyaloscypha bicolor E</name>
    <dbReference type="NCBI Taxonomy" id="1095630"/>
    <lineage>
        <taxon>Eukaryota</taxon>
        <taxon>Fungi</taxon>
        <taxon>Dikarya</taxon>
        <taxon>Ascomycota</taxon>
        <taxon>Pezizomycotina</taxon>
        <taxon>Leotiomycetes</taxon>
        <taxon>Helotiales</taxon>
        <taxon>Hyaloscyphaceae</taxon>
        <taxon>Hyaloscypha</taxon>
        <taxon>Hyaloscypha bicolor</taxon>
    </lineage>
</organism>
<reference evidence="1 2" key="1">
    <citation type="submission" date="2016-04" db="EMBL/GenBank/DDBJ databases">
        <title>A degradative enzymes factory behind the ericoid mycorrhizal symbiosis.</title>
        <authorList>
            <consortium name="DOE Joint Genome Institute"/>
            <person name="Martino E."/>
            <person name="Morin E."/>
            <person name="Grelet G."/>
            <person name="Kuo A."/>
            <person name="Kohler A."/>
            <person name="Daghino S."/>
            <person name="Barry K."/>
            <person name="Choi C."/>
            <person name="Cichocki N."/>
            <person name="Clum A."/>
            <person name="Copeland A."/>
            <person name="Hainaut M."/>
            <person name="Haridas S."/>
            <person name="Labutti K."/>
            <person name="Lindquist E."/>
            <person name="Lipzen A."/>
            <person name="Khouja H.-R."/>
            <person name="Murat C."/>
            <person name="Ohm R."/>
            <person name="Olson A."/>
            <person name="Spatafora J."/>
            <person name="Veneault-Fourrey C."/>
            <person name="Henrissat B."/>
            <person name="Grigoriev I."/>
            <person name="Martin F."/>
            <person name="Perotto S."/>
        </authorList>
    </citation>
    <scope>NUCLEOTIDE SEQUENCE [LARGE SCALE GENOMIC DNA]</scope>
    <source>
        <strain evidence="1 2">E</strain>
    </source>
</reference>
<dbReference type="Proteomes" id="UP000235371">
    <property type="component" value="Unassembled WGS sequence"/>
</dbReference>
<evidence type="ECO:0000313" key="2">
    <source>
        <dbReference type="Proteomes" id="UP000235371"/>
    </source>
</evidence>
<keyword evidence="2" id="KW-1185">Reference proteome</keyword>